<evidence type="ECO:0000256" key="1">
    <source>
        <dbReference type="SAM" id="MobiDB-lite"/>
    </source>
</evidence>
<reference evidence="2 3" key="1">
    <citation type="submission" date="2011-12" db="EMBL/GenBank/DDBJ databases">
        <title>Complete sequence of Mycobacterium rhodesiae NBB3.</title>
        <authorList>
            <consortium name="US DOE Joint Genome Institute"/>
            <person name="Lucas S."/>
            <person name="Han J."/>
            <person name="Lapidus A."/>
            <person name="Cheng J.-F."/>
            <person name="Goodwin L."/>
            <person name="Pitluck S."/>
            <person name="Peters L."/>
            <person name="Mikhailova N."/>
            <person name="Gu W."/>
            <person name="Detter J.C."/>
            <person name="Han C."/>
            <person name="Tapia R."/>
            <person name="Land M."/>
            <person name="Hauser L."/>
            <person name="Kyrpides N."/>
            <person name="Ivanova N."/>
            <person name="Pagani I."/>
            <person name="Mattes T."/>
            <person name="Holmes A."/>
            <person name="Rutledge P."/>
            <person name="Paulsen I."/>
            <person name="Coleman N."/>
            <person name="Woyke T."/>
        </authorList>
    </citation>
    <scope>NUCLEOTIDE SEQUENCE [LARGE SCALE GENOMIC DNA]</scope>
    <source>
        <strain evidence="2 3">NBB3</strain>
    </source>
</reference>
<keyword evidence="3" id="KW-1185">Reference proteome</keyword>
<evidence type="ECO:0000313" key="3">
    <source>
        <dbReference type="Proteomes" id="UP000005442"/>
    </source>
</evidence>
<dbReference type="STRING" id="710685.MycrhN_2555"/>
<sequence>MANHQTLDDWPFFYEPERDRGEPSEYSWGAGLTPRHARHAAPDEGGAYSGLSPGIAPDRQAQRYGVPGRHLRA</sequence>
<feature type="region of interest" description="Disordered" evidence="1">
    <location>
        <begin position="1"/>
        <end position="73"/>
    </location>
</feature>
<protein>
    <submittedName>
        <fullName evidence="2">Uncharacterized protein</fullName>
    </submittedName>
</protein>
<name>G8RX92_MYCRN</name>
<dbReference type="EMBL" id="CP003169">
    <property type="protein sequence ID" value="AEV73140.1"/>
    <property type="molecule type" value="Genomic_DNA"/>
</dbReference>
<dbReference type="HOGENOM" id="CLU_2700824_0_0_11"/>
<accession>G8RX92</accession>
<dbReference type="Proteomes" id="UP000005442">
    <property type="component" value="Chromosome"/>
</dbReference>
<proteinExistence type="predicted"/>
<dbReference type="KEGG" id="mrh:MycrhN_2555"/>
<dbReference type="AlphaFoldDB" id="G8RX92"/>
<evidence type="ECO:0000313" key="2">
    <source>
        <dbReference type="EMBL" id="AEV73140.1"/>
    </source>
</evidence>
<organism evidence="2 3">
    <name type="scientific">Mycolicibacterium rhodesiae (strain NBB3)</name>
    <name type="common">Mycobacterium rhodesiae</name>
    <dbReference type="NCBI Taxonomy" id="710685"/>
    <lineage>
        <taxon>Bacteria</taxon>
        <taxon>Bacillati</taxon>
        <taxon>Actinomycetota</taxon>
        <taxon>Actinomycetes</taxon>
        <taxon>Mycobacteriales</taxon>
        <taxon>Mycobacteriaceae</taxon>
        <taxon>Mycolicibacterium</taxon>
    </lineage>
</organism>
<gene>
    <name evidence="2" type="ordered locus">MycrhN_2555</name>
</gene>